<evidence type="ECO:0000256" key="2">
    <source>
        <dbReference type="SAM" id="Phobius"/>
    </source>
</evidence>
<keyword evidence="2" id="KW-0472">Membrane</keyword>
<sequence length="349" mass="39669">MIVGAKHLVTTPLNHDLRPSPEKQALEGELKPEQAGNKIPGIKMTVLDKPESLTNPGCNTKYLASFMGKAKTPHYITCECSREIPIFTTTTATSSFLEFDNVKAEKAIAMRRYRLQRNFKWLSEACVALFLLARSSAWFPIAIDFFRDFSRAFFGVFRSHLYVFVLFHAIIFLVYALSGKNSTDDKHHAAAGSAAPDLYDEFVNNSVCSRKNISTDCDASAPELRFQDKHVVFSKNVASDPPAPKTDTVRTENDRALVVKSHRRTQSEDYNEKKVEKSTQREFRRSDTELCREVKCSGEEQGRPSSSVDQMSTDDFNRTVEAFIASQKWIQREEYKEERGTEFQMSLTL</sequence>
<dbReference type="PANTHER" id="PTHR33640">
    <property type="entry name" value="TRANSMEMBRANE PROTEIN"/>
    <property type="match status" value="1"/>
</dbReference>
<dbReference type="Proteomes" id="UP000796880">
    <property type="component" value="Unassembled WGS sequence"/>
</dbReference>
<keyword evidence="2" id="KW-1133">Transmembrane helix</keyword>
<reference evidence="3" key="1">
    <citation type="submission" date="2020-03" db="EMBL/GenBank/DDBJ databases">
        <title>A high-quality chromosome-level genome assembly of a woody plant with both climbing and erect habits, Rhamnella rubrinervis.</title>
        <authorList>
            <person name="Lu Z."/>
            <person name="Yang Y."/>
            <person name="Zhu X."/>
            <person name="Sun Y."/>
        </authorList>
    </citation>
    <scope>NUCLEOTIDE SEQUENCE</scope>
    <source>
        <strain evidence="3">BYM</strain>
        <tissue evidence="3">Leaf</tissue>
    </source>
</reference>
<dbReference type="AlphaFoldDB" id="A0A8K0MHT6"/>
<proteinExistence type="predicted"/>
<name>A0A8K0MHT6_9ROSA</name>
<feature type="compositionally biased region" description="Basic and acidic residues" evidence="1">
    <location>
        <begin position="265"/>
        <end position="302"/>
    </location>
</feature>
<evidence type="ECO:0000313" key="3">
    <source>
        <dbReference type="EMBL" id="KAF3446347.1"/>
    </source>
</evidence>
<protein>
    <submittedName>
        <fullName evidence="3">Uncharacterized protein</fullName>
    </submittedName>
</protein>
<dbReference type="EMBL" id="VOIH02000005">
    <property type="protein sequence ID" value="KAF3446347.1"/>
    <property type="molecule type" value="Genomic_DNA"/>
</dbReference>
<dbReference type="OrthoDB" id="1082160at2759"/>
<evidence type="ECO:0000256" key="1">
    <source>
        <dbReference type="SAM" id="MobiDB-lite"/>
    </source>
</evidence>
<accession>A0A8K0MHT6</accession>
<evidence type="ECO:0000313" key="4">
    <source>
        <dbReference type="Proteomes" id="UP000796880"/>
    </source>
</evidence>
<keyword evidence="2" id="KW-0812">Transmembrane</keyword>
<dbReference type="PANTHER" id="PTHR33640:SF34">
    <property type="entry name" value="PROTEIN, PUTATIVE-RELATED"/>
    <property type="match status" value="1"/>
</dbReference>
<feature type="transmembrane region" description="Helical" evidence="2">
    <location>
        <begin position="161"/>
        <end position="178"/>
    </location>
</feature>
<comment type="caution">
    <text evidence="3">The sequence shown here is derived from an EMBL/GenBank/DDBJ whole genome shotgun (WGS) entry which is preliminary data.</text>
</comment>
<feature type="region of interest" description="Disordered" evidence="1">
    <location>
        <begin position="262"/>
        <end position="314"/>
    </location>
</feature>
<keyword evidence="4" id="KW-1185">Reference proteome</keyword>
<feature type="transmembrane region" description="Helical" evidence="2">
    <location>
        <begin position="121"/>
        <end position="141"/>
    </location>
</feature>
<organism evidence="3 4">
    <name type="scientific">Rhamnella rubrinervis</name>
    <dbReference type="NCBI Taxonomy" id="2594499"/>
    <lineage>
        <taxon>Eukaryota</taxon>
        <taxon>Viridiplantae</taxon>
        <taxon>Streptophyta</taxon>
        <taxon>Embryophyta</taxon>
        <taxon>Tracheophyta</taxon>
        <taxon>Spermatophyta</taxon>
        <taxon>Magnoliopsida</taxon>
        <taxon>eudicotyledons</taxon>
        <taxon>Gunneridae</taxon>
        <taxon>Pentapetalae</taxon>
        <taxon>rosids</taxon>
        <taxon>fabids</taxon>
        <taxon>Rosales</taxon>
        <taxon>Rhamnaceae</taxon>
        <taxon>rhamnoid group</taxon>
        <taxon>Rhamneae</taxon>
        <taxon>Rhamnella</taxon>
    </lineage>
</organism>
<gene>
    <name evidence="3" type="ORF">FNV43_RR11526</name>
</gene>
<feature type="compositionally biased region" description="Polar residues" evidence="1">
    <location>
        <begin position="303"/>
        <end position="314"/>
    </location>
</feature>